<feature type="compositionally biased region" description="Low complexity" evidence="3">
    <location>
        <begin position="813"/>
        <end position="823"/>
    </location>
</feature>
<evidence type="ECO:0000259" key="4">
    <source>
        <dbReference type="PROSITE" id="PS51339"/>
    </source>
</evidence>
<feature type="binding site" evidence="2">
    <location>
        <begin position="474"/>
        <end position="480"/>
    </location>
    <ligand>
        <name>substrate</name>
    </ligand>
</feature>
<accession>A0A835ZKR0</accession>
<protein>
    <submittedName>
        <fullName evidence="5">Protein-tyrosine phosphatase-like protein</fullName>
    </submittedName>
</protein>
<dbReference type="EMBL" id="JAFCMP010000002">
    <property type="protein sequence ID" value="KAG5192724.1"/>
    <property type="molecule type" value="Genomic_DNA"/>
</dbReference>
<proteinExistence type="predicted"/>
<evidence type="ECO:0000256" key="3">
    <source>
        <dbReference type="SAM" id="MobiDB-lite"/>
    </source>
</evidence>
<feature type="region of interest" description="Disordered" evidence="3">
    <location>
        <begin position="1"/>
        <end position="22"/>
    </location>
</feature>
<gene>
    <name evidence="5" type="ORF">JKP88DRAFT_261729</name>
</gene>
<feature type="active site" description="Phosphocysteine intermediate" evidence="1">
    <location>
        <position position="474"/>
    </location>
</feature>
<dbReference type="AlphaFoldDB" id="A0A835ZKR0"/>
<evidence type="ECO:0000256" key="1">
    <source>
        <dbReference type="PIRSR" id="PIRSR630564-1"/>
    </source>
</evidence>
<dbReference type="CDD" id="cd14507">
    <property type="entry name" value="PTP-MTM-like"/>
    <property type="match status" value="1"/>
</dbReference>
<dbReference type="PROSITE" id="PS51339">
    <property type="entry name" value="PPASE_MYOTUBULARIN"/>
    <property type="match status" value="1"/>
</dbReference>
<keyword evidence="6" id="KW-1185">Reference proteome</keyword>
<dbReference type="InterPro" id="IPR030564">
    <property type="entry name" value="Myotubularin"/>
</dbReference>
<dbReference type="SUPFAM" id="SSF52799">
    <property type="entry name" value="(Phosphotyrosine protein) phosphatases II"/>
    <property type="match status" value="1"/>
</dbReference>
<dbReference type="GO" id="GO:0005737">
    <property type="term" value="C:cytoplasm"/>
    <property type="evidence" value="ECO:0007669"/>
    <property type="project" value="TreeGrafter"/>
</dbReference>
<comment type="caution">
    <text evidence="5">The sequence shown here is derived from an EMBL/GenBank/DDBJ whole genome shotgun (WGS) entry which is preliminary data.</text>
</comment>
<feature type="compositionally biased region" description="Low complexity" evidence="3">
    <location>
        <begin position="1"/>
        <end position="13"/>
    </location>
</feature>
<reference evidence="5" key="1">
    <citation type="submission" date="2021-02" db="EMBL/GenBank/DDBJ databases">
        <title>First Annotated Genome of the Yellow-green Alga Tribonema minus.</title>
        <authorList>
            <person name="Mahan K.M."/>
        </authorList>
    </citation>
    <scope>NUCLEOTIDE SEQUENCE</scope>
    <source>
        <strain evidence="5">UTEX B ZZ1240</strain>
    </source>
</reference>
<name>A0A835ZKR0_9STRA</name>
<feature type="region of interest" description="Disordered" evidence="3">
    <location>
        <begin position="800"/>
        <end position="830"/>
    </location>
</feature>
<evidence type="ECO:0000313" key="6">
    <source>
        <dbReference type="Proteomes" id="UP000664859"/>
    </source>
</evidence>
<dbReference type="PANTHER" id="PTHR10807">
    <property type="entry name" value="MYOTUBULARIN-RELATED"/>
    <property type="match status" value="1"/>
</dbReference>
<evidence type="ECO:0000313" key="5">
    <source>
        <dbReference type="EMBL" id="KAG5192724.1"/>
    </source>
</evidence>
<dbReference type="OrthoDB" id="201973at2759"/>
<dbReference type="Proteomes" id="UP000664859">
    <property type="component" value="Unassembled WGS sequence"/>
</dbReference>
<organism evidence="5 6">
    <name type="scientific">Tribonema minus</name>
    <dbReference type="NCBI Taxonomy" id="303371"/>
    <lineage>
        <taxon>Eukaryota</taxon>
        <taxon>Sar</taxon>
        <taxon>Stramenopiles</taxon>
        <taxon>Ochrophyta</taxon>
        <taxon>PX clade</taxon>
        <taxon>Xanthophyceae</taxon>
        <taxon>Tribonematales</taxon>
        <taxon>Tribonemataceae</taxon>
        <taxon>Tribonema</taxon>
    </lineage>
</organism>
<dbReference type="InterPro" id="IPR010569">
    <property type="entry name" value="Myotubularin-like_Pase_dom"/>
</dbReference>
<sequence>MASSSSAQAFADARMQHQPLGRRRAEQLTPKLDGSGHTSTSTSSLNLNRKGAFLLTTHRVIFIATAAREAAEGGPQGAGVWGEEYPPFDVVQVPIAMVEETSVKRRWQEHLAAIELRCRDCKVYLFGIAASDSIEQDLRHMQAAQRLEGELAWLRREDGFASPTDTSRADAPLSNAADPMSAAAEGWRIMGRIPVLTWRHPVSGAALVRSSQPMCGVSGLIGGGSCPEDEQSLIAIRETGKQKDFSQVPPRPTRPEELVARLQAHLAQQQQQQLLRMAATDGPSADGSGSGCSASGMAPGGVMWASTELEGPLPPVRGHPRLHIVDARPQLNAKSHSLLGRGHELNAKSHSLLLRGHEVISRLGGSERTTLSFMEIDNIHVMRALSAHRVRARVAENACCITIMSTFAERCFRIVRARRESQAHLVRAARAADDDSWFNSLHVSGWLTHVRNILRGAVAVARMLEAGDPVLVHCSDGWDRTNPYFRTIDGFRVLVSKDWGSFGHQFAARSGFGICEPGDASPIFSQFLDAVWQLLQQFPTEFEFAEELLHVLLAAWHARWFSDFNFNSERERRRELRQEATLLLSAEHGGGASPAHFNAAAGNPDDTPDGDAHCGLGQNGGGSEFMGVHGGADACSDCSRRGSGASGTDDDDCEAASSMRTASVWEHVRCERHLFANPLYALASAPFRGPAASLPLSSQSAAGDAAAVESSAVNGSMDQPSTSPASNIAAGAGATKTGLAQSLGGRLEPMCDLRALRVWTRAYCASDLGAGHRFDAAGGARAAALECIAASQRSRIAHLERQLQQAPQPPQQPQQQQQPSPQQRAAVAAG</sequence>
<dbReference type="InterPro" id="IPR029021">
    <property type="entry name" value="Prot-tyrosine_phosphatase-like"/>
</dbReference>
<dbReference type="Pfam" id="PF06602">
    <property type="entry name" value="Myotub-related"/>
    <property type="match status" value="1"/>
</dbReference>
<feature type="region of interest" description="Disordered" evidence="3">
    <location>
        <begin position="594"/>
        <end position="618"/>
    </location>
</feature>
<feature type="domain" description="Myotubularin phosphatase" evidence="4">
    <location>
        <begin position="174"/>
        <end position="763"/>
    </location>
</feature>
<dbReference type="PANTHER" id="PTHR10807:SF128">
    <property type="entry name" value="PHOSPHATIDYLINOSITOL-3,5-BISPHOSPHATE 3-PHOSPHATASE"/>
    <property type="match status" value="1"/>
</dbReference>
<evidence type="ECO:0000256" key="2">
    <source>
        <dbReference type="PIRSR" id="PIRSR630564-2"/>
    </source>
</evidence>